<feature type="compositionally biased region" description="Low complexity" evidence="1">
    <location>
        <begin position="142"/>
        <end position="161"/>
    </location>
</feature>
<dbReference type="AlphaFoldDB" id="A0A974NK20"/>
<organism evidence="4 5">
    <name type="scientific">Peribacillus psychrosaccharolyticus</name>
    <name type="common">Bacillus psychrosaccharolyticus</name>
    <dbReference type="NCBI Taxonomy" id="1407"/>
    <lineage>
        <taxon>Bacteria</taxon>
        <taxon>Bacillati</taxon>
        <taxon>Bacillota</taxon>
        <taxon>Bacilli</taxon>
        <taxon>Bacillales</taxon>
        <taxon>Bacillaceae</taxon>
        <taxon>Peribacillus</taxon>
    </lineage>
</organism>
<dbReference type="Gene3D" id="2.60.40.10">
    <property type="entry name" value="Immunoglobulins"/>
    <property type="match status" value="4"/>
</dbReference>
<evidence type="ECO:0000259" key="3">
    <source>
        <dbReference type="Pfam" id="PF17936"/>
    </source>
</evidence>
<feature type="domain" description="Bacterial Ig" evidence="3">
    <location>
        <begin position="443"/>
        <end position="522"/>
    </location>
</feature>
<keyword evidence="2" id="KW-0732">Signal</keyword>
<feature type="domain" description="Bacterial Ig" evidence="3">
    <location>
        <begin position="360"/>
        <end position="440"/>
    </location>
</feature>
<dbReference type="Pfam" id="PF17936">
    <property type="entry name" value="Big_6"/>
    <property type="match status" value="4"/>
</dbReference>
<accession>A0A974NK20</accession>
<feature type="chain" id="PRO_5037813983" description="Bacterial Ig domain-containing protein" evidence="2">
    <location>
        <begin position="25"/>
        <end position="523"/>
    </location>
</feature>
<gene>
    <name evidence="4" type="ORF">I6J18_15880</name>
</gene>
<dbReference type="InterPro" id="IPR013783">
    <property type="entry name" value="Ig-like_fold"/>
</dbReference>
<feature type="compositionally biased region" description="Pro residues" evidence="1">
    <location>
        <begin position="131"/>
        <end position="141"/>
    </location>
</feature>
<feature type="compositionally biased region" description="Pro residues" evidence="1">
    <location>
        <begin position="162"/>
        <end position="193"/>
    </location>
</feature>
<evidence type="ECO:0000256" key="2">
    <source>
        <dbReference type="SAM" id="SignalP"/>
    </source>
</evidence>
<dbReference type="KEGG" id="ppsr:I6J18_15880"/>
<dbReference type="NCBIfam" id="NF033510">
    <property type="entry name" value="Ca_tandemer"/>
    <property type="match status" value="3"/>
</dbReference>
<dbReference type="Proteomes" id="UP000595254">
    <property type="component" value="Chromosome"/>
</dbReference>
<reference evidence="4 5" key="1">
    <citation type="submission" date="2021-01" db="EMBL/GenBank/DDBJ databases">
        <title>FDA dAtabase for Regulatory Grade micrObial Sequences (FDA-ARGOS): Supporting development and validation of Infectious Disease Dx tests.</title>
        <authorList>
            <person name="Nelson B."/>
            <person name="Plummer A."/>
            <person name="Tallon L."/>
            <person name="Sadzewicz L."/>
            <person name="Zhao X."/>
            <person name="Boylan J."/>
            <person name="Ott S."/>
            <person name="Bowen H."/>
            <person name="Vavikolanu K."/>
            <person name="Mehta A."/>
            <person name="Aluvathingal J."/>
            <person name="Nadendla S."/>
            <person name="Myers T."/>
            <person name="Yan Y."/>
            <person name="Sichtig H."/>
        </authorList>
    </citation>
    <scope>NUCLEOTIDE SEQUENCE [LARGE SCALE GENOMIC DNA]</scope>
    <source>
        <strain evidence="4 5">FDAARGOS_1161</strain>
    </source>
</reference>
<feature type="domain" description="Bacterial Ig" evidence="3">
    <location>
        <begin position="196"/>
        <end position="274"/>
    </location>
</feature>
<protein>
    <recommendedName>
        <fullName evidence="3">Bacterial Ig domain-containing protein</fullName>
    </recommendedName>
</protein>
<evidence type="ECO:0000313" key="4">
    <source>
        <dbReference type="EMBL" id="QQS99114.1"/>
    </source>
</evidence>
<dbReference type="InterPro" id="IPR041498">
    <property type="entry name" value="Big_6"/>
</dbReference>
<proteinExistence type="predicted"/>
<dbReference type="EMBL" id="CP068053">
    <property type="protein sequence ID" value="QQS99114.1"/>
    <property type="molecule type" value="Genomic_DNA"/>
</dbReference>
<keyword evidence="5" id="KW-1185">Reference proteome</keyword>
<evidence type="ECO:0000256" key="1">
    <source>
        <dbReference type="SAM" id="MobiDB-lite"/>
    </source>
</evidence>
<feature type="region of interest" description="Disordered" evidence="1">
    <location>
        <begin position="122"/>
        <end position="194"/>
    </location>
</feature>
<dbReference type="RefSeq" id="WP_051387569.1">
    <property type="nucleotide sequence ID" value="NZ_CP068053.1"/>
</dbReference>
<evidence type="ECO:0000313" key="5">
    <source>
        <dbReference type="Proteomes" id="UP000595254"/>
    </source>
</evidence>
<feature type="signal peptide" evidence="2">
    <location>
        <begin position="1"/>
        <end position="24"/>
    </location>
</feature>
<feature type="domain" description="Bacterial Ig" evidence="3">
    <location>
        <begin position="279"/>
        <end position="357"/>
    </location>
</feature>
<name>A0A974NK20_PERPY</name>
<sequence length="523" mass="53862">MKKSFLSILTAAFLLLGFVLPVHAEDSVTVSLSTDAENYKQIDTISITGTVLKGTKAGKGTNPTLQVKNSSGKTVETYQWKDDSIGVNGSISTTIKPKNYVDDTYTVRLSATGATAVSKTIVISGEEIPTTPKPDPTPTPDPGTTTPDPGTTTPDPGTTKPEPTPTPKPGDIIPKPPVNPTPPVEPSPVPNPTVKPYAPKVNTVTTVSTVITGTADAGTTVIISDRKNFRVWADANSSGVFSIELSEKLKAGTKLYATAKAGEIESDSTELVVLDATPPAAPSVNMVSDKDTKVMGSAKVGSTITIKAGNKTLATGTAANGLFSIKITSQKAGTILSITVKDAFGNISSPKKIIVLDKTAPKVLSISKVTDKVTSVTGTSEAGAKMTIKSGKKLLGSGTADKKGKFSIKIKLQKAGTVLAVTAADQAGNVSKSKTVKVLDKTAPKAPSVNAVKKTATKVTGTAEAGAKVYVKAGKKVIGSATVSKKGAYSVKIKKQKAGTKLAVYAKDQAGNIGKAKTVSVKK</sequence>